<accession>A0A2J0Z1P0</accession>
<gene>
    <name evidence="1" type="ORF">CEJ86_15375</name>
</gene>
<comment type="caution">
    <text evidence="1">The sequence shown here is derived from an EMBL/GenBank/DDBJ whole genome shotgun (WGS) entry which is preliminary data.</text>
</comment>
<evidence type="ECO:0000313" key="1">
    <source>
        <dbReference type="EMBL" id="PJR14436.1"/>
    </source>
</evidence>
<dbReference type="RefSeq" id="WP_100672370.1">
    <property type="nucleotide sequence ID" value="NZ_NJGD01000006.1"/>
</dbReference>
<organism evidence="1 2">
    <name type="scientific">Rhizobium meliloti</name>
    <name type="common">Ensifer meliloti</name>
    <name type="synonym">Sinorhizobium meliloti</name>
    <dbReference type="NCBI Taxonomy" id="382"/>
    <lineage>
        <taxon>Bacteria</taxon>
        <taxon>Pseudomonadati</taxon>
        <taxon>Pseudomonadota</taxon>
        <taxon>Alphaproteobacteria</taxon>
        <taxon>Hyphomicrobiales</taxon>
        <taxon>Rhizobiaceae</taxon>
        <taxon>Sinorhizobium/Ensifer group</taxon>
        <taxon>Sinorhizobium</taxon>
    </lineage>
</organism>
<proteinExistence type="predicted"/>
<dbReference type="Proteomes" id="UP000231987">
    <property type="component" value="Unassembled WGS sequence"/>
</dbReference>
<dbReference type="EMBL" id="NJGD01000006">
    <property type="protein sequence ID" value="PJR14436.1"/>
    <property type="molecule type" value="Genomic_DNA"/>
</dbReference>
<dbReference type="AlphaFoldDB" id="A0A2J0Z1P0"/>
<evidence type="ECO:0000313" key="2">
    <source>
        <dbReference type="Proteomes" id="UP000231987"/>
    </source>
</evidence>
<sequence>MSVYQRLPERPVPGAMVVKLYHSGDAVRGYVRKVTDPSEDDVIFPGEEMEAESAFRLVASHSEASVPIYVELVEDVEWDPSWGTLIG</sequence>
<reference evidence="1 2" key="1">
    <citation type="submission" date="2017-06" db="EMBL/GenBank/DDBJ databases">
        <title>Ensifer strains isolated from leguminous trees and herbs display diverse denitrification phenotypes with some acting as strong N2O sinks.</title>
        <authorList>
            <person name="Woliy K."/>
            <person name="Mania D."/>
            <person name="Bakken L.R."/>
            <person name="Frostegard A."/>
        </authorList>
    </citation>
    <scope>NUCLEOTIDE SEQUENCE [LARGE SCALE GENOMIC DNA]</scope>
    <source>
        <strain evidence="1 2">AC50a</strain>
    </source>
</reference>
<name>A0A2J0Z1P0_RHIML</name>
<protein>
    <submittedName>
        <fullName evidence="1">Uncharacterized protein</fullName>
    </submittedName>
</protein>